<sequence length="201" mass="23413">MNPSLWKKIVHIAFLIRHFSAEIQKSDSSKKYFDEKLSFCEAHAACYEDGLSKEMTGYMIGKEFRELITLHQVDSEIWLNYHALTCETKVNNTRYWTFGETPDEHDETIFKTYIESKLRSSATRFSVYSVQAKIKPLNAHNIRRSFVCGYRSLRKTNSNARTEKFVHNTSAQNGTLVFCRSDVYGCYEKWENLTLLGCAMK</sequence>
<reference evidence="1" key="1">
    <citation type="submission" date="2019-05" db="EMBL/GenBank/DDBJ databases">
        <title>Annotation for the trematode Fasciolopsis buski.</title>
        <authorList>
            <person name="Choi Y.-J."/>
        </authorList>
    </citation>
    <scope>NUCLEOTIDE SEQUENCE</scope>
    <source>
        <strain evidence="1">HT</strain>
        <tissue evidence="1">Whole worm</tissue>
    </source>
</reference>
<dbReference type="EMBL" id="LUCM01007516">
    <property type="protein sequence ID" value="KAA0189807.1"/>
    <property type="molecule type" value="Genomic_DNA"/>
</dbReference>
<comment type="caution">
    <text evidence="1">The sequence shown here is derived from an EMBL/GenBank/DDBJ whole genome shotgun (WGS) entry which is preliminary data.</text>
</comment>
<gene>
    <name evidence="1" type="ORF">FBUS_04339</name>
</gene>
<dbReference type="Proteomes" id="UP000728185">
    <property type="component" value="Unassembled WGS sequence"/>
</dbReference>
<protein>
    <submittedName>
        <fullName evidence="1">Uncharacterized protein</fullName>
    </submittedName>
</protein>
<dbReference type="OrthoDB" id="6310547at2759"/>
<proteinExistence type="predicted"/>
<evidence type="ECO:0000313" key="1">
    <source>
        <dbReference type="EMBL" id="KAA0189807.1"/>
    </source>
</evidence>
<keyword evidence="2" id="KW-1185">Reference proteome</keyword>
<evidence type="ECO:0000313" key="2">
    <source>
        <dbReference type="Proteomes" id="UP000728185"/>
    </source>
</evidence>
<organism evidence="1 2">
    <name type="scientific">Fasciolopsis buskii</name>
    <dbReference type="NCBI Taxonomy" id="27845"/>
    <lineage>
        <taxon>Eukaryota</taxon>
        <taxon>Metazoa</taxon>
        <taxon>Spiralia</taxon>
        <taxon>Lophotrochozoa</taxon>
        <taxon>Platyhelminthes</taxon>
        <taxon>Trematoda</taxon>
        <taxon>Digenea</taxon>
        <taxon>Plagiorchiida</taxon>
        <taxon>Echinostomata</taxon>
        <taxon>Echinostomatoidea</taxon>
        <taxon>Fasciolidae</taxon>
        <taxon>Fasciolopsis</taxon>
    </lineage>
</organism>
<accession>A0A8E0RW83</accession>
<name>A0A8E0RW83_9TREM</name>
<dbReference type="AlphaFoldDB" id="A0A8E0RW83"/>